<feature type="compositionally biased region" description="Acidic residues" evidence="1">
    <location>
        <begin position="713"/>
        <end position="723"/>
    </location>
</feature>
<dbReference type="EMBL" id="KB722644">
    <property type="protein sequence ID" value="EMS24436.1"/>
    <property type="molecule type" value="Genomic_DNA"/>
</dbReference>
<dbReference type="AlphaFoldDB" id="M7X286"/>
<feature type="compositionally biased region" description="Polar residues" evidence="1">
    <location>
        <begin position="512"/>
        <end position="525"/>
    </location>
</feature>
<dbReference type="GeneID" id="27368627"/>
<dbReference type="RefSeq" id="XP_016275555.1">
    <property type="nucleotide sequence ID" value="XM_016418279.1"/>
</dbReference>
<organism evidence="2 3">
    <name type="scientific">Rhodotorula toruloides (strain NP11)</name>
    <name type="common">Yeast</name>
    <name type="synonym">Rhodosporidium toruloides</name>
    <dbReference type="NCBI Taxonomy" id="1130832"/>
    <lineage>
        <taxon>Eukaryota</taxon>
        <taxon>Fungi</taxon>
        <taxon>Dikarya</taxon>
        <taxon>Basidiomycota</taxon>
        <taxon>Pucciniomycotina</taxon>
        <taxon>Microbotryomycetes</taxon>
        <taxon>Sporidiobolales</taxon>
        <taxon>Sporidiobolaceae</taxon>
        <taxon>Rhodotorula</taxon>
    </lineage>
</organism>
<name>M7X286_RHOT1</name>
<reference evidence="2 3" key="1">
    <citation type="journal article" date="2012" name="Nat. Commun.">
        <title>A multi-omic map of the lipid-producing yeast Rhodosporidium toruloides.</title>
        <authorList>
            <person name="Zhu Z."/>
            <person name="Zhang S."/>
            <person name="Liu H."/>
            <person name="Shen H."/>
            <person name="Lin X."/>
            <person name="Yang F."/>
            <person name="Zhou Y.J."/>
            <person name="Jin G."/>
            <person name="Ye M."/>
            <person name="Zou H."/>
            <person name="Zou H."/>
            <person name="Zhao Z.K."/>
        </authorList>
    </citation>
    <scope>NUCLEOTIDE SEQUENCE [LARGE SCALE GENOMIC DNA]</scope>
    <source>
        <strain evidence="2 3">NP11</strain>
    </source>
</reference>
<feature type="compositionally biased region" description="Low complexity" evidence="1">
    <location>
        <begin position="600"/>
        <end position="618"/>
    </location>
</feature>
<gene>
    <name evidence="2" type="ORF">RHTO_04614</name>
</gene>
<accession>M7X286</accession>
<sequence>MRRLFAVHSPLSCIDSLIAHTGRADPPAAAPLTQRDLSPLLADQSPSTSSSDVLVQQLVTKCSSIPPEKLVEYLVNAGSAHVDKAAKATTEAETHLRSLLLLDRLAQSALPPPSLKRWKAFLSEQSTVPDDNLTQAALKEDWRDEAQKGENVYAELLGRVKAIVKDHTPWDNLEDVPWEGVRWSLTANFARSVLSLFAVICNLGPQDVVKEPRPPHHLIESRLAAVVKRAKGTSNGYGRKALVSALQELRPVYRAYPAQDPPAAADAGGAPPAAKPKKSRQKKPLPPPRQVDTLRNRTNVHGAFTGMTAPSKKLAARAVKVKKAAKEEEEAEADETDVDEDEEDEGGGPMEKGAPGGAGPGEGQARDEVGEGSSAHECEEHEEEPVIGGDGIEEQQQDKAAWSPPRFVTAAELSDLVKKRSNLVHELAQLCKTQEQLIADLEYVDSQIAHFTRGSVDRLLPTDPEDPLSLRQNALIVRYQVQEAKETDRRRRKADLRGEGIFSANRQDDFSSRTANQYIDSNTPNDDQDAAAAPPKRRRLDLAVPSDELDMIEAYNFAAHRDAFVDLDEQKEAVVRGTAGGSARSPDVSPVRHDGSPVYAPTNTSSRASTPAPPSSRAVDPLYPFSSPGRSVHRPSSPAPSACRSHSPGPAHNPSPLPDHLSRLAFFGADKPRLNNTVAEVLLDVFMVSDWMMGLHGMLEKEERSEASWRGADEEDEEMDDGWNAEDAGSAIDYWMNDWSSFSKEDVLRARNNRSWTDEAFAFAIGHLEQRLERVRESDTPDEVER</sequence>
<feature type="region of interest" description="Disordered" evidence="1">
    <location>
        <begin position="512"/>
        <end position="538"/>
    </location>
</feature>
<protein>
    <submittedName>
        <fullName evidence="2">Uncharacterized protein</fullName>
    </submittedName>
</protein>
<dbReference type="HOGENOM" id="CLU_356835_0_0_1"/>
<feature type="compositionally biased region" description="Basic and acidic residues" evidence="1">
    <location>
        <begin position="364"/>
        <end position="379"/>
    </location>
</feature>
<feature type="compositionally biased region" description="Low complexity" evidence="1">
    <location>
        <begin position="258"/>
        <end position="272"/>
    </location>
</feature>
<feature type="region of interest" description="Disordered" evidence="1">
    <location>
        <begin position="704"/>
        <end position="723"/>
    </location>
</feature>
<feature type="compositionally biased region" description="Acidic residues" evidence="1">
    <location>
        <begin position="380"/>
        <end position="390"/>
    </location>
</feature>
<proteinExistence type="predicted"/>
<evidence type="ECO:0000313" key="2">
    <source>
        <dbReference type="EMBL" id="EMS24436.1"/>
    </source>
</evidence>
<keyword evidence="3" id="KW-1185">Reference proteome</keyword>
<feature type="compositionally biased region" description="Acidic residues" evidence="1">
    <location>
        <begin position="327"/>
        <end position="346"/>
    </location>
</feature>
<feature type="region of interest" description="Disordered" evidence="1">
    <location>
        <begin position="325"/>
        <end position="390"/>
    </location>
</feature>
<feature type="compositionally biased region" description="Low complexity" evidence="1">
    <location>
        <begin position="634"/>
        <end position="648"/>
    </location>
</feature>
<dbReference type="Proteomes" id="UP000016926">
    <property type="component" value="Unassembled WGS sequence"/>
</dbReference>
<feature type="compositionally biased region" description="Gly residues" evidence="1">
    <location>
        <begin position="347"/>
        <end position="362"/>
    </location>
</feature>
<feature type="region of interest" description="Disordered" evidence="1">
    <location>
        <begin position="258"/>
        <end position="296"/>
    </location>
</feature>
<evidence type="ECO:0000256" key="1">
    <source>
        <dbReference type="SAM" id="MobiDB-lite"/>
    </source>
</evidence>
<evidence type="ECO:0000313" key="3">
    <source>
        <dbReference type="Proteomes" id="UP000016926"/>
    </source>
</evidence>
<feature type="region of interest" description="Disordered" evidence="1">
    <location>
        <begin position="576"/>
        <end position="657"/>
    </location>
</feature>